<dbReference type="SUPFAM" id="SSF116734">
    <property type="entry name" value="DNA methylase specificity domain"/>
    <property type="match status" value="2"/>
</dbReference>
<dbReference type="PANTHER" id="PTHR30408">
    <property type="entry name" value="TYPE-1 RESTRICTION ENZYME ECOKI SPECIFICITY PROTEIN"/>
    <property type="match status" value="1"/>
</dbReference>
<organism evidence="5 6">
    <name type="scientific">Lactococcus petauri</name>
    <dbReference type="NCBI Taxonomy" id="1940789"/>
    <lineage>
        <taxon>Bacteria</taxon>
        <taxon>Bacillati</taxon>
        <taxon>Bacillota</taxon>
        <taxon>Bacilli</taxon>
        <taxon>Lactobacillales</taxon>
        <taxon>Streptococcaceae</taxon>
        <taxon>Lactococcus</taxon>
    </lineage>
</organism>
<keyword evidence="3" id="KW-0238">DNA-binding</keyword>
<evidence type="ECO:0000259" key="4">
    <source>
        <dbReference type="Pfam" id="PF01420"/>
    </source>
</evidence>
<dbReference type="AlphaFoldDB" id="A0AAJ2MN77"/>
<evidence type="ECO:0000256" key="2">
    <source>
        <dbReference type="ARBA" id="ARBA00022747"/>
    </source>
</evidence>
<dbReference type="Gene3D" id="3.90.220.20">
    <property type="entry name" value="DNA methylase specificity domains"/>
    <property type="match status" value="2"/>
</dbReference>
<evidence type="ECO:0000313" key="6">
    <source>
        <dbReference type="Proteomes" id="UP001257962"/>
    </source>
</evidence>
<protein>
    <submittedName>
        <fullName evidence="5">Restriction endonuclease subunit S</fullName>
    </submittedName>
</protein>
<dbReference type="CDD" id="cd17288">
    <property type="entry name" value="RMtype1_S_LlaAI06ORF1089P_TRD1-CR1_like"/>
    <property type="match status" value="1"/>
</dbReference>
<accession>A0AAJ2MN77</accession>
<dbReference type="InterPro" id="IPR000055">
    <property type="entry name" value="Restrct_endonuc_typeI_TRD"/>
</dbReference>
<evidence type="ECO:0000256" key="1">
    <source>
        <dbReference type="ARBA" id="ARBA00010923"/>
    </source>
</evidence>
<sequence length="389" mass="44249">MAKIDDSVKKKVPELRFKGFTDEWEERKFADFIDVKSGKDYKHLNSGSIPVYGTGGYMLSVDRALSDIDAIGIGRKGTIDKPYLLKAPFWTVDTLFYAVPKQNIDLQFSLSIFKKINWKKFDESTGVPSLSKTVINSVSVSVPSYEEQQKIGSFFKQLDDTIALHQRKLDLLKEQKKGFLRKMFPKNGAKVPELRFAGFADDWEERNLGEWSDVRDGTHASPKYIKQGHPMVTSKNLTDSGLDMSDVSYLTDEDFNEINQRSKVDIGDILFGMIGTIGKPVIVDRDDFAIKNVALIKEKTSPEIINTWLIQYLKSPSFERFIQKENAGGTQKFIALGLIRDMKLMTPSVQEQARIGELLNHLDNLIVANQRKLDLLKEQKKGYLQKMFA</sequence>
<dbReference type="InterPro" id="IPR044946">
    <property type="entry name" value="Restrct_endonuc_typeI_TRD_sf"/>
</dbReference>
<keyword evidence="5" id="KW-0540">Nuclease</keyword>
<reference evidence="5" key="1">
    <citation type="submission" date="2023-03" db="EMBL/GenBank/DDBJ databases">
        <authorList>
            <person name="Shen W."/>
            <person name="Cai J."/>
        </authorList>
    </citation>
    <scope>NUCLEOTIDE SEQUENCE</scope>
    <source>
        <strain evidence="5">Y3</strain>
    </source>
</reference>
<dbReference type="GO" id="GO:0003677">
    <property type="term" value="F:DNA binding"/>
    <property type="evidence" value="ECO:0007669"/>
    <property type="project" value="UniProtKB-KW"/>
</dbReference>
<dbReference type="Proteomes" id="UP001257962">
    <property type="component" value="Unassembled WGS sequence"/>
</dbReference>
<keyword evidence="5" id="KW-0255">Endonuclease</keyword>
<dbReference type="InterPro" id="IPR052021">
    <property type="entry name" value="Type-I_RS_S_subunit"/>
</dbReference>
<gene>
    <name evidence="5" type="ORF">P7D34_11225</name>
</gene>
<comment type="similarity">
    <text evidence="1">Belongs to the type-I restriction system S methylase family.</text>
</comment>
<evidence type="ECO:0000256" key="3">
    <source>
        <dbReference type="ARBA" id="ARBA00023125"/>
    </source>
</evidence>
<dbReference type="CDD" id="cd17246">
    <property type="entry name" value="RMtype1_S_SonII-TRD2-CR2_like"/>
    <property type="match status" value="1"/>
</dbReference>
<dbReference type="PANTHER" id="PTHR30408:SF12">
    <property type="entry name" value="TYPE I RESTRICTION ENZYME MJAVIII SPECIFICITY SUBUNIT"/>
    <property type="match status" value="1"/>
</dbReference>
<evidence type="ECO:0000313" key="5">
    <source>
        <dbReference type="EMBL" id="MDT2667774.1"/>
    </source>
</evidence>
<keyword evidence="5" id="KW-0378">Hydrolase</keyword>
<proteinExistence type="inferred from homology"/>
<dbReference type="RefSeq" id="WP_081164952.1">
    <property type="nucleotide sequence ID" value="NZ_JARPXY010000015.1"/>
</dbReference>
<name>A0AAJ2MN77_9LACT</name>
<dbReference type="Gene3D" id="1.10.287.1120">
    <property type="entry name" value="Bipartite methylase S protein"/>
    <property type="match status" value="1"/>
</dbReference>
<keyword evidence="2" id="KW-0680">Restriction system</keyword>
<feature type="domain" description="Type I restriction modification DNA specificity" evidence="4">
    <location>
        <begin position="201"/>
        <end position="376"/>
    </location>
</feature>
<dbReference type="EMBL" id="JARPYC010000020">
    <property type="protein sequence ID" value="MDT2667774.1"/>
    <property type="molecule type" value="Genomic_DNA"/>
</dbReference>
<feature type="domain" description="Type I restriction modification DNA specificity" evidence="4">
    <location>
        <begin position="22"/>
        <end position="173"/>
    </location>
</feature>
<dbReference type="Pfam" id="PF01420">
    <property type="entry name" value="Methylase_S"/>
    <property type="match status" value="2"/>
</dbReference>
<dbReference type="GO" id="GO:0004519">
    <property type="term" value="F:endonuclease activity"/>
    <property type="evidence" value="ECO:0007669"/>
    <property type="project" value="UniProtKB-KW"/>
</dbReference>
<dbReference type="GO" id="GO:0009307">
    <property type="term" value="P:DNA restriction-modification system"/>
    <property type="evidence" value="ECO:0007669"/>
    <property type="project" value="UniProtKB-KW"/>
</dbReference>
<comment type="caution">
    <text evidence="5">The sequence shown here is derived from an EMBL/GenBank/DDBJ whole genome shotgun (WGS) entry which is preliminary data.</text>
</comment>